<name>A0A383E6D5_9ZZZZ</name>
<sequence length="24" mass="2771">MSLRKYLRWPFPDAGVLPLELGVL</sequence>
<dbReference type="AlphaFoldDB" id="A0A383E6D5"/>
<proteinExistence type="predicted"/>
<feature type="non-terminal residue" evidence="1">
    <location>
        <position position="24"/>
    </location>
</feature>
<organism evidence="1">
    <name type="scientific">marine metagenome</name>
    <dbReference type="NCBI Taxonomy" id="408172"/>
    <lineage>
        <taxon>unclassified sequences</taxon>
        <taxon>metagenomes</taxon>
        <taxon>ecological metagenomes</taxon>
    </lineage>
</organism>
<accession>A0A383E6D5</accession>
<reference evidence="1" key="1">
    <citation type="submission" date="2018-05" db="EMBL/GenBank/DDBJ databases">
        <authorList>
            <person name="Lanie J.A."/>
            <person name="Ng W.-L."/>
            <person name="Kazmierczak K.M."/>
            <person name="Andrzejewski T.M."/>
            <person name="Davidsen T.M."/>
            <person name="Wayne K.J."/>
            <person name="Tettelin H."/>
            <person name="Glass J.I."/>
            <person name="Rusch D."/>
            <person name="Podicherti R."/>
            <person name="Tsui H.-C.T."/>
            <person name="Winkler M.E."/>
        </authorList>
    </citation>
    <scope>NUCLEOTIDE SEQUENCE</scope>
</reference>
<protein>
    <submittedName>
        <fullName evidence="1">Uncharacterized protein</fullName>
    </submittedName>
</protein>
<gene>
    <name evidence="1" type="ORF">METZ01_LOCUS505220</name>
</gene>
<evidence type="ECO:0000313" key="1">
    <source>
        <dbReference type="EMBL" id="SVE52366.1"/>
    </source>
</evidence>
<dbReference type="EMBL" id="UINC01223247">
    <property type="protein sequence ID" value="SVE52366.1"/>
    <property type="molecule type" value="Genomic_DNA"/>
</dbReference>